<feature type="transmembrane region" description="Helical" evidence="5">
    <location>
        <begin position="403"/>
        <end position="422"/>
    </location>
</feature>
<dbReference type="InterPro" id="IPR035919">
    <property type="entry name" value="EAL_sf"/>
</dbReference>
<gene>
    <name evidence="9" type="ORF">OLMES_0880</name>
</gene>
<feature type="domain" description="PAS" evidence="6">
    <location>
        <begin position="477"/>
        <end position="550"/>
    </location>
</feature>
<dbReference type="GO" id="GO:0006355">
    <property type="term" value="P:regulation of DNA-templated transcription"/>
    <property type="evidence" value="ECO:0007669"/>
    <property type="project" value="InterPro"/>
</dbReference>
<reference evidence="9 10" key="1">
    <citation type="submission" date="2017-05" db="EMBL/GenBank/DDBJ databases">
        <title>Genomic insights into alkan degradation activity of Oleiphilus messinensis.</title>
        <authorList>
            <person name="Kozyavkin S.A."/>
            <person name="Slesarev A.I."/>
            <person name="Golyshin P.N."/>
            <person name="Korzhenkov A."/>
            <person name="Golyshina O.N."/>
            <person name="Toshchakov S.V."/>
        </authorList>
    </citation>
    <scope>NUCLEOTIDE SEQUENCE [LARGE SCALE GENOMIC DNA]</scope>
    <source>
        <strain evidence="9 10">ME102</strain>
    </source>
</reference>
<dbReference type="Proteomes" id="UP000196027">
    <property type="component" value="Chromosome"/>
</dbReference>
<keyword evidence="5" id="KW-0472">Membrane</keyword>
<dbReference type="PROSITE" id="PS50112">
    <property type="entry name" value="PAS"/>
    <property type="match status" value="1"/>
</dbReference>
<keyword evidence="5" id="KW-1133">Transmembrane helix</keyword>
<dbReference type="SUPFAM" id="SSF55073">
    <property type="entry name" value="Nucleotide cyclase"/>
    <property type="match status" value="1"/>
</dbReference>
<dbReference type="PROSITE" id="PS50887">
    <property type="entry name" value="GGDEF"/>
    <property type="match status" value="1"/>
</dbReference>
<evidence type="ECO:0000256" key="3">
    <source>
        <dbReference type="ARBA" id="ARBA00022636"/>
    </source>
</evidence>
<evidence type="ECO:0000256" key="2">
    <source>
        <dbReference type="ARBA" id="ARBA00012282"/>
    </source>
</evidence>
<dbReference type="CDD" id="cd01949">
    <property type="entry name" value="GGDEF"/>
    <property type="match status" value="1"/>
</dbReference>
<evidence type="ECO:0000256" key="5">
    <source>
        <dbReference type="SAM" id="Phobius"/>
    </source>
</evidence>
<keyword evidence="5" id="KW-0812">Transmembrane</keyword>
<feature type="domain" description="EAL" evidence="7">
    <location>
        <begin position="778"/>
        <end position="1032"/>
    </location>
</feature>
<evidence type="ECO:0000259" key="7">
    <source>
        <dbReference type="PROSITE" id="PS50883"/>
    </source>
</evidence>
<evidence type="ECO:0000259" key="8">
    <source>
        <dbReference type="PROSITE" id="PS50887"/>
    </source>
</evidence>
<dbReference type="CDD" id="cd12913">
    <property type="entry name" value="PDC1_MCP_like"/>
    <property type="match status" value="1"/>
</dbReference>
<keyword evidence="10" id="KW-1185">Reference proteome</keyword>
<dbReference type="PROSITE" id="PS50883">
    <property type="entry name" value="EAL"/>
    <property type="match status" value="1"/>
</dbReference>
<evidence type="ECO:0000256" key="4">
    <source>
        <dbReference type="ARBA" id="ARBA00051114"/>
    </source>
</evidence>
<dbReference type="PANTHER" id="PTHR44757">
    <property type="entry name" value="DIGUANYLATE CYCLASE DGCP"/>
    <property type="match status" value="1"/>
</dbReference>
<feature type="domain" description="GGDEF" evidence="8">
    <location>
        <begin position="636"/>
        <end position="769"/>
    </location>
</feature>
<organism evidence="9 10">
    <name type="scientific">Oleiphilus messinensis</name>
    <dbReference type="NCBI Taxonomy" id="141451"/>
    <lineage>
        <taxon>Bacteria</taxon>
        <taxon>Pseudomonadati</taxon>
        <taxon>Pseudomonadota</taxon>
        <taxon>Gammaproteobacteria</taxon>
        <taxon>Oceanospirillales</taxon>
        <taxon>Oleiphilaceae</taxon>
        <taxon>Oleiphilus</taxon>
    </lineage>
</organism>
<dbReference type="InterPro" id="IPR043128">
    <property type="entry name" value="Rev_trsase/Diguanyl_cyclase"/>
</dbReference>
<dbReference type="InterPro" id="IPR052155">
    <property type="entry name" value="Biofilm_reg_signaling"/>
</dbReference>
<dbReference type="NCBIfam" id="TIGR00254">
    <property type="entry name" value="GGDEF"/>
    <property type="match status" value="1"/>
</dbReference>
<evidence type="ECO:0000256" key="1">
    <source>
        <dbReference type="ARBA" id="ARBA00001946"/>
    </source>
</evidence>
<dbReference type="Gene3D" id="3.30.450.20">
    <property type="entry name" value="PAS domain"/>
    <property type="match status" value="2"/>
</dbReference>
<dbReference type="FunFam" id="3.30.70.270:FF:000001">
    <property type="entry name" value="Diguanylate cyclase domain protein"/>
    <property type="match status" value="1"/>
</dbReference>
<dbReference type="InterPro" id="IPR035965">
    <property type="entry name" value="PAS-like_dom_sf"/>
</dbReference>
<dbReference type="SUPFAM" id="SSF141868">
    <property type="entry name" value="EAL domain-like"/>
    <property type="match status" value="1"/>
</dbReference>
<dbReference type="PANTHER" id="PTHR44757:SF2">
    <property type="entry name" value="BIOFILM ARCHITECTURE MAINTENANCE PROTEIN MBAA"/>
    <property type="match status" value="1"/>
</dbReference>
<dbReference type="AlphaFoldDB" id="A0A1Y0I3C9"/>
<accession>A0A1Y0I3C9</accession>
<comment type="catalytic activity">
    <reaction evidence="4">
        <text>3',3'-c-di-GMP + H2O = 5'-phosphoguanylyl(3'-&gt;5')guanosine + H(+)</text>
        <dbReference type="Rhea" id="RHEA:24902"/>
        <dbReference type="ChEBI" id="CHEBI:15377"/>
        <dbReference type="ChEBI" id="CHEBI:15378"/>
        <dbReference type="ChEBI" id="CHEBI:58754"/>
        <dbReference type="ChEBI" id="CHEBI:58805"/>
        <dbReference type="EC" id="3.1.4.52"/>
    </reaction>
    <physiologicalReaction direction="left-to-right" evidence="4">
        <dbReference type="Rhea" id="RHEA:24903"/>
    </physiologicalReaction>
</comment>
<dbReference type="EC" id="3.1.4.52" evidence="2"/>
<name>A0A1Y0I3C9_9GAMM</name>
<dbReference type="CDD" id="cd01948">
    <property type="entry name" value="EAL"/>
    <property type="match status" value="1"/>
</dbReference>
<protein>
    <recommendedName>
        <fullName evidence="2">cyclic-guanylate-specific phosphodiesterase</fullName>
        <ecNumber evidence="2">3.1.4.52</ecNumber>
    </recommendedName>
</protein>
<feature type="transmembrane region" description="Helical" evidence="5">
    <location>
        <begin position="26"/>
        <end position="45"/>
    </location>
</feature>
<dbReference type="InterPro" id="IPR013767">
    <property type="entry name" value="PAS_fold"/>
</dbReference>
<dbReference type="FunFam" id="3.20.20.450:FF:000001">
    <property type="entry name" value="Cyclic di-GMP phosphodiesterase yahA"/>
    <property type="match status" value="1"/>
</dbReference>
<dbReference type="SMART" id="SM00091">
    <property type="entry name" value="PAS"/>
    <property type="match status" value="2"/>
</dbReference>
<dbReference type="Pfam" id="PF00563">
    <property type="entry name" value="EAL"/>
    <property type="match status" value="1"/>
</dbReference>
<dbReference type="SMART" id="SM00267">
    <property type="entry name" value="GGDEF"/>
    <property type="match status" value="1"/>
</dbReference>
<dbReference type="KEGG" id="ome:OLMES_0880"/>
<dbReference type="GO" id="GO:0071111">
    <property type="term" value="F:cyclic-guanylate-specific phosphodiesterase activity"/>
    <property type="evidence" value="ECO:0007669"/>
    <property type="project" value="UniProtKB-EC"/>
</dbReference>
<dbReference type="InterPro" id="IPR001633">
    <property type="entry name" value="EAL_dom"/>
</dbReference>
<dbReference type="InterPro" id="IPR029787">
    <property type="entry name" value="Nucleotide_cyclase"/>
</dbReference>
<dbReference type="Gene3D" id="6.10.340.10">
    <property type="match status" value="1"/>
</dbReference>
<dbReference type="InterPro" id="IPR000160">
    <property type="entry name" value="GGDEF_dom"/>
</dbReference>
<dbReference type="InterPro" id="IPR000014">
    <property type="entry name" value="PAS"/>
</dbReference>
<dbReference type="CDD" id="cd00130">
    <property type="entry name" value="PAS"/>
    <property type="match status" value="1"/>
</dbReference>
<evidence type="ECO:0000313" key="9">
    <source>
        <dbReference type="EMBL" id="ARU54967.1"/>
    </source>
</evidence>
<dbReference type="Gene3D" id="3.20.20.450">
    <property type="entry name" value="EAL domain"/>
    <property type="match status" value="1"/>
</dbReference>
<dbReference type="GO" id="GO:0071732">
    <property type="term" value="P:cellular response to nitric oxide"/>
    <property type="evidence" value="ECO:0007669"/>
    <property type="project" value="UniProtKB-ARBA"/>
</dbReference>
<dbReference type="SMART" id="SM00052">
    <property type="entry name" value="EAL"/>
    <property type="match status" value="1"/>
</dbReference>
<dbReference type="Gene3D" id="3.30.70.270">
    <property type="match status" value="1"/>
</dbReference>
<evidence type="ECO:0000313" key="10">
    <source>
        <dbReference type="Proteomes" id="UP000196027"/>
    </source>
</evidence>
<sequence>MLPPSPPGPSTSQTRIKWYQSLQVRIIIGLVTVLIAMIIAAIVVLQTLGRSILIDDNIKLLTQSGHRVVTELSQRTKMAEAMTRDLAQLGEGLGQSPEKLHKVVPEILNPYGYGSVIAGGGVWPEPYQFAPDKRRDSYFWGRNQKGLLEFYNDYNDPNGRGYHQEEWYVPAQYLRHEKCYWSKSYMDPYSFEPMVTCTVAITKTEGNNSQSVTSQFIGAATLDLKLQGLKEFFDERAREFGGYIFAVDRNNKLLSFPDTTVATLRTQTSEGTAQEFLTAEELAKHSERFKPVAQALQQINDRIIFEARKKPDFNQQLALDIATGSDQINEEEAALIAATLLDPFDLNNTSQIAFGPLELERDILLNEPVWVTGFLMPETYWKVILVSPERVATSRANEVSSQVSLALVLMLLVAMLAAYIFLQRVLIKPLTRMSASLRTLDAQSSPRHLVLLDDQRADELGQVAYYFNKRTKALQTSEIRFRSVSQTAQDAIVITDDQGLVLDWNHSAEEMFDYNAQEIIHHPIALILPSIDDGQLKVVMGQLNDSVEQQESDTMLEALARRKTGNEIPVEVALSSWLEGNDRFFAFFIRDITDRIRAQKQMQYLAMHDTLTGLPNRVLFNDRLCRALERARRQQQKVILLFLDLDNFKVVNDSLGHEQGDKLLRKVSLRLLKTGRTSDTIARLGGDEFAMIITEIDDANIVCSLADRIIEAISQPYHIEGNEMHIGVSIGITVFPDDHHEPDQLVRNADMAMYRAKGEGKNTYRHYIDEMDAEIQRRRLLQTDLKRALVNNEMFIEYQPQIDIATNRLAGAEALLRWQHPERGRVPPDEFIPLAEQTGLIVEIGDWVLEEVCMQIRAWQDAGLPQVPIAVNLSSVQFRRDDLLERICSAMHAYDINPGLLEFEITESYVMNDPDAAISTMFDMREFGVKISVDDFGTGYSSLGYLRRFPVDKVKIDRSFVTDIEHDKDSATLAKAVVQLGHSLGLKVVAEGVETKGQLEFLQNQYCDLVQGYLFSKPLPARKFSEWLESSSINTPVQHLVS</sequence>
<dbReference type="NCBIfam" id="TIGR00229">
    <property type="entry name" value="sensory_box"/>
    <property type="match status" value="1"/>
</dbReference>
<dbReference type="Pfam" id="PF00989">
    <property type="entry name" value="PAS"/>
    <property type="match status" value="1"/>
</dbReference>
<proteinExistence type="predicted"/>
<keyword evidence="3" id="KW-0973">c-di-GMP</keyword>
<comment type="cofactor">
    <cofactor evidence="1">
        <name>Mg(2+)</name>
        <dbReference type="ChEBI" id="CHEBI:18420"/>
    </cofactor>
</comment>
<dbReference type="EMBL" id="CP021425">
    <property type="protein sequence ID" value="ARU54967.1"/>
    <property type="molecule type" value="Genomic_DNA"/>
</dbReference>
<dbReference type="SUPFAM" id="SSF55785">
    <property type="entry name" value="PYP-like sensor domain (PAS domain)"/>
    <property type="match status" value="1"/>
</dbReference>
<evidence type="ECO:0000259" key="6">
    <source>
        <dbReference type="PROSITE" id="PS50112"/>
    </source>
</evidence>
<dbReference type="Pfam" id="PF00990">
    <property type="entry name" value="GGDEF"/>
    <property type="match status" value="1"/>
</dbReference>